<dbReference type="AlphaFoldDB" id="A0A1T0ADV1"/>
<dbReference type="RefSeq" id="WP_012621986.1">
    <property type="nucleotide sequence ID" value="NZ_CBCRUP010000014.1"/>
</dbReference>
<reference evidence="1 3" key="1">
    <citation type="submission" date="2019-06" db="EMBL/GenBank/DDBJ databases">
        <title>Complete genome sequence of Haemophilus parasuis HPS412.</title>
        <authorList>
            <person name="Yang S."/>
            <person name="Huang C."/>
        </authorList>
    </citation>
    <scope>NUCLEOTIDE SEQUENCE [LARGE SCALE GENOMIC DNA]</scope>
    <source>
        <strain evidence="1 3">HPS412</strain>
    </source>
</reference>
<dbReference type="Proteomes" id="UP000662736">
    <property type="component" value="Chromosome"/>
</dbReference>
<sequence>MSATLPILTEFETRLKTQFPDWDIQLMPDDPSHYFLSHPNGAVLISYAGSKFSEPRSTSVITQTRKVHIVFTVLSRNLHNDFGALQFLDELRLSVVGFQPMDCTPSWLVEEQFDEQESGVWIYQLVLATETLQIQRLQAVDLEPKFTTLIARQEHQPLDVRLKPKS</sequence>
<evidence type="ECO:0000313" key="4">
    <source>
        <dbReference type="Proteomes" id="UP000662736"/>
    </source>
</evidence>
<dbReference type="InterPro" id="IPR018602">
    <property type="entry name" value="Gp37/STM4215"/>
</dbReference>
<dbReference type="EMBL" id="CP041334">
    <property type="protein sequence ID" value="QKY72025.1"/>
    <property type="molecule type" value="Genomic_DNA"/>
</dbReference>
<proteinExistence type="predicted"/>
<gene>
    <name evidence="1" type="ORF">FLK62_01245</name>
    <name evidence="2" type="ORF">J1G54_02800</name>
</gene>
<organism evidence="2 4">
    <name type="scientific">Glaesserella parasuis</name>
    <name type="common">Haemophilus parasuis</name>
    <dbReference type="NCBI Taxonomy" id="738"/>
    <lineage>
        <taxon>Bacteria</taxon>
        <taxon>Pseudomonadati</taxon>
        <taxon>Pseudomonadota</taxon>
        <taxon>Gammaproteobacteria</taxon>
        <taxon>Pasteurellales</taxon>
        <taxon>Pasteurellaceae</taxon>
        <taxon>Glaesserella</taxon>
    </lineage>
</organism>
<protein>
    <submittedName>
        <fullName evidence="2">Gp37 family protein</fullName>
    </submittedName>
</protein>
<dbReference type="SUPFAM" id="SSF143749">
    <property type="entry name" value="Phage tail protein-like"/>
    <property type="match status" value="1"/>
</dbReference>
<evidence type="ECO:0000313" key="3">
    <source>
        <dbReference type="Proteomes" id="UP000509790"/>
    </source>
</evidence>
<dbReference type="Pfam" id="PF09646">
    <property type="entry name" value="Gp37"/>
    <property type="match status" value="1"/>
</dbReference>
<dbReference type="EMBL" id="CP071491">
    <property type="protein sequence ID" value="QSX17497.1"/>
    <property type="molecule type" value="Genomic_DNA"/>
</dbReference>
<dbReference type="Proteomes" id="UP000509790">
    <property type="component" value="Chromosome"/>
</dbReference>
<evidence type="ECO:0000313" key="2">
    <source>
        <dbReference type="EMBL" id="QSX17497.1"/>
    </source>
</evidence>
<dbReference type="OMA" id="GSRFDKP"/>
<reference evidence="2" key="2">
    <citation type="submission" date="2021-03" db="EMBL/GenBank/DDBJ databases">
        <title>Characterization of a novel Integrative Conjugative Element in Glaesserella parasuis.</title>
        <authorList>
            <person name="Hu G."/>
            <person name="Sun H."/>
        </authorList>
    </citation>
    <scope>NUCLEOTIDE SEQUENCE</scope>
    <source>
        <strain evidence="2">GHP1807</strain>
    </source>
</reference>
<dbReference type="InterPro" id="IPR035934">
    <property type="entry name" value="Phage_tail_protein-like_sf"/>
</dbReference>
<accession>A0A1T0ADV1</accession>
<dbReference type="InterPro" id="IPR038042">
    <property type="entry name" value="Gp37-like"/>
</dbReference>
<name>A0A1T0ADV1_GLAPU</name>
<evidence type="ECO:0000313" key="1">
    <source>
        <dbReference type="EMBL" id="QKY72025.1"/>
    </source>
</evidence>
<dbReference type="Gene3D" id="3.30.2000.10">
    <property type="entry name" value="Phage tail protein-like"/>
    <property type="match status" value="1"/>
</dbReference>